<protein>
    <submittedName>
        <fullName evidence="2">Transposase</fullName>
    </submittedName>
</protein>
<dbReference type="InterPro" id="IPR002560">
    <property type="entry name" value="Transposase_DDE"/>
</dbReference>
<dbReference type="InterPro" id="IPR047951">
    <property type="entry name" value="Transpos_ISL3"/>
</dbReference>
<feature type="domain" description="HTH IS21-type" evidence="1">
    <location>
        <begin position="264"/>
        <end position="327"/>
    </location>
</feature>
<dbReference type="PANTHER" id="PTHR33498">
    <property type="entry name" value="TRANSPOSASE FOR INSERTION SEQUENCE ELEMENT IS1557"/>
    <property type="match status" value="1"/>
</dbReference>
<dbReference type="Proteomes" id="UP000236732">
    <property type="component" value="Unassembled WGS sequence"/>
</dbReference>
<dbReference type="InterPro" id="IPR017894">
    <property type="entry name" value="HTH_IS21_transposase_type"/>
</dbReference>
<dbReference type="PROSITE" id="PS50531">
    <property type="entry name" value="HTH_IS21"/>
    <property type="match status" value="1"/>
</dbReference>
<dbReference type="EMBL" id="FNVT01000003">
    <property type="protein sequence ID" value="SEG61994.1"/>
    <property type="molecule type" value="Genomic_DNA"/>
</dbReference>
<dbReference type="Pfam" id="PF14690">
    <property type="entry name" value="Zn_ribbon_ISL3"/>
    <property type="match status" value="1"/>
</dbReference>
<accession>A0A1H6BMT4</accession>
<dbReference type="InterPro" id="IPR029261">
    <property type="entry name" value="Transposase_Znf"/>
</dbReference>
<evidence type="ECO:0000313" key="3">
    <source>
        <dbReference type="Proteomes" id="UP000236732"/>
    </source>
</evidence>
<dbReference type="Pfam" id="PF01610">
    <property type="entry name" value="DDE_Tnp_ISL3"/>
    <property type="match status" value="2"/>
</dbReference>
<name>A0A1H6BMT4_9ACTN</name>
<proteinExistence type="predicted"/>
<evidence type="ECO:0000313" key="2">
    <source>
        <dbReference type="EMBL" id="SEG61994.1"/>
    </source>
</evidence>
<dbReference type="NCBIfam" id="NF033550">
    <property type="entry name" value="transpos_ISL3"/>
    <property type="match status" value="1"/>
</dbReference>
<dbReference type="RefSeq" id="WP_235030103.1">
    <property type="nucleotide sequence ID" value="NZ_FNVT01000003.1"/>
</dbReference>
<dbReference type="AlphaFoldDB" id="A0A1H6BMT4"/>
<sequence length="500" mass="55024">MFPQLAGLVVGSVRPGAGAIVVHVTSEGAPVACPGCGAAGRVHGYVDRQLADLPLGGQRVLVRLRFRRLRCATVGCERQTFREPLPGLAEPYQRRTIALSAQVGAVVRELAGRAGSRLLDVLGVGISRQSAIRSLLRLPLPVRPTPEVIGVDDFALRKRHRYATVIINAVTRERLDVLADRQADTLEAWLRAHPGVRVVCRDSSGAYAEAIRRALPEAVQVGDRWHIWHNLAEAVVKEVAAHSVCWGKSGPPPREGVRAATTRDRWRQVHALLDQGVGLLECARRLGLALNTVKRYARIAEPERLVRVPKYRPTLVDPFRDHLRRRRAEEPAVSVQQLLAEIKELGYTGSQNLLYRYINQGRVECDQLAISPKRLAGLLLSEPGTLTDAQRERLDAAIGACGEMTMLSGLIRDFAALLDPKDGNDRLLAVWIELARQVDLPHVHAFTRGLANDRAAVDAALSLPFHNGGTEGVNTKTKLLKRQMYGRAGFVLLRHRILLG</sequence>
<evidence type="ECO:0000259" key="1">
    <source>
        <dbReference type="PROSITE" id="PS50531"/>
    </source>
</evidence>
<dbReference type="PANTHER" id="PTHR33498:SF1">
    <property type="entry name" value="TRANSPOSASE FOR INSERTION SEQUENCE ELEMENT IS1557"/>
    <property type="match status" value="1"/>
</dbReference>
<reference evidence="2 3" key="1">
    <citation type="submission" date="2016-10" db="EMBL/GenBank/DDBJ databases">
        <authorList>
            <person name="de Groot N.N."/>
        </authorList>
    </citation>
    <scope>NUCLEOTIDE SEQUENCE [LARGE SCALE GENOMIC DNA]</scope>
    <source>
        <strain evidence="2 3">CGMCC 4.7037</strain>
    </source>
</reference>
<gene>
    <name evidence="2" type="ORF">SAMN05444920_103514</name>
</gene>
<keyword evidence="3" id="KW-1185">Reference proteome</keyword>
<organism evidence="2 3">
    <name type="scientific">Nonomuraea solani</name>
    <dbReference type="NCBI Taxonomy" id="1144553"/>
    <lineage>
        <taxon>Bacteria</taxon>
        <taxon>Bacillati</taxon>
        <taxon>Actinomycetota</taxon>
        <taxon>Actinomycetes</taxon>
        <taxon>Streptosporangiales</taxon>
        <taxon>Streptosporangiaceae</taxon>
        <taxon>Nonomuraea</taxon>
    </lineage>
</organism>